<organism evidence="1 2">
    <name type="scientific">Dryococelus australis</name>
    <dbReference type="NCBI Taxonomy" id="614101"/>
    <lineage>
        <taxon>Eukaryota</taxon>
        <taxon>Metazoa</taxon>
        <taxon>Ecdysozoa</taxon>
        <taxon>Arthropoda</taxon>
        <taxon>Hexapoda</taxon>
        <taxon>Insecta</taxon>
        <taxon>Pterygota</taxon>
        <taxon>Neoptera</taxon>
        <taxon>Polyneoptera</taxon>
        <taxon>Phasmatodea</taxon>
        <taxon>Verophasmatodea</taxon>
        <taxon>Anareolatae</taxon>
        <taxon>Phasmatidae</taxon>
        <taxon>Eurycanthinae</taxon>
        <taxon>Dryococelus</taxon>
    </lineage>
</organism>
<dbReference type="Proteomes" id="UP001159363">
    <property type="component" value="Chromosome 4"/>
</dbReference>
<sequence>MKTTAVCRVEPTIALPPLHNLTLSPSKWRRPLVKLVFPYPWSDASELRFHSSQEWQEGTSLTVISQPQPPLITSTSPTTSETTLSLPAPSASLSFPATQMSMTIHQDHFHPPNSPHHYNLYMHQSTNANTTLFAQPPNLFILAYHLICRHCLSTVSGFVTIHQHHPCLQPFTHYLLPYHLYFDREPLPHCISNIKEAAHVLHLGVSENEIVTTILNGLNPAQHSRAAFHLSP</sequence>
<reference evidence="1 2" key="1">
    <citation type="submission" date="2023-02" db="EMBL/GenBank/DDBJ databases">
        <title>LHISI_Scaffold_Assembly.</title>
        <authorList>
            <person name="Stuart O.P."/>
            <person name="Cleave R."/>
            <person name="Magrath M.J.L."/>
            <person name="Mikheyev A.S."/>
        </authorList>
    </citation>
    <scope>NUCLEOTIDE SEQUENCE [LARGE SCALE GENOMIC DNA]</scope>
    <source>
        <strain evidence="1">Daus_M_001</strain>
        <tissue evidence="1">Leg muscle</tissue>
    </source>
</reference>
<keyword evidence="2" id="KW-1185">Reference proteome</keyword>
<evidence type="ECO:0000313" key="2">
    <source>
        <dbReference type="Proteomes" id="UP001159363"/>
    </source>
</evidence>
<gene>
    <name evidence="1" type="ORF">PR048_016027</name>
</gene>
<accession>A0ABQ9HIZ6</accession>
<proteinExistence type="predicted"/>
<dbReference type="EMBL" id="JARBHB010000005">
    <property type="protein sequence ID" value="KAJ8884170.1"/>
    <property type="molecule type" value="Genomic_DNA"/>
</dbReference>
<evidence type="ECO:0000313" key="1">
    <source>
        <dbReference type="EMBL" id="KAJ8884170.1"/>
    </source>
</evidence>
<name>A0ABQ9HIZ6_9NEOP</name>
<comment type="caution">
    <text evidence="1">The sequence shown here is derived from an EMBL/GenBank/DDBJ whole genome shotgun (WGS) entry which is preliminary data.</text>
</comment>
<protein>
    <submittedName>
        <fullName evidence="1">Uncharacterized protein</fullName>
    </submittedName>
</protein>